<dbReference type="InterPro" id="IPR015943">
    <property type="entry name" value="WD40/YVTN_repeat-like_dom_sf"/>
</dbReference>
<dbReference type="PRINTS" id="PR00320">
    <property type="entry name" value="GPROTEINBRPT"/>
</dbReference>
<dbReference type="Pfam" id="PF00400">
    <property type="entry name" value="WD40"/>
    <property type="match status" value="1"/>
</dbReference>
<evidence type="ECO:0000313" key="5">
    <source>
        <dbReference type="EMBL" id="KAK1923185.1"/>
    </source>
</evidence>
<dbReference type="InterPro" id="IPR024977">
    <property type="entry name" value="Apc4-like_WD40_dom"/>
</dbReference>
<gene>
    <name evidence="5" type="ORF">DB88DRAFT_494135</name>
</gene>
<dbReference type="Pfam" id="PF12894">
    <property type="entry name" value="ANAPC4_WD40"/>
    <property type="match status" value="1"/>
</dbReference>
<dbReference type="PANTHER" id="PTHR10971">
    <property type="entry name" value="MRNA EXPORT FACTOR AND BUB3"/>
    <property type="match status" value="1"/>
</dbReference>
<dbReference type="SMART" id="SM00320">
    <property type="entry name" value="WD40"/>
    <property type="match status" value="5"/>
</dbReference>
<keyword evidence="1 3" id="KW-0853">WD repeat</keyword>
<dbReference type="InterPro" id="IPR020472">
    <property type="entry name" value="WD40_PAC1"/>
</dbReference>
<dbReference type="PROSITE" id="PS50082">
    <property type="entry name" value="WD_REPEATS_2"/>
    <property type="match status" value="4"/>
</dbReference>
<feature type="repeat" description="WD" evidence="3">
    <location>
        <begin position="105"/>
        <end position="147"/>
    </location>
</feature>
<dbReference type="Proteomes" id="UP001182556">
    <property type="component" value="Unassembled WGS sequence"/>
</dbReference>
<reference evidence="5" key="1">
    <citation type="submission" date="2023-02" db="EMBL/GenBank/DDBJ databases">
        <title>Identification and recombinant expression of a fungal hydrolase from Papiliotrema laurentii that hydrolyzes apple cutin and clears colloidal polyester polyurethane.</title>
        <authorList>
            <consortium name="DOE Joint Genome Institute"/>
            <person name="Roman V.A."/>
            <person name="Bojanowski C."/>
            <person name="Crable B.R."/>
            <person name="Wagner D.N."/>
            <person name="Hung C.S."/>
            <person name="Nadeau L.J."/>
            <person name="Schratz L."/>
            <person name="Haridas S."/>
            <person name="Pangilinan J."/>
            <person name="Lipzen A."/>
            <person name="Na H."/>
            <person name="Yan M."/>
            <person name="Ng V."/>
            <person name="Grigoriev I.V."/>
            <person name="Spatafora J.W."/>
            <person name="Barlow D."/>
            <person name="Biffinger J."/>
            <person name="Kelley-Loughnane N."/>
            <person name="Varaljay V.A."/>
            <person name="Crookes-Goodson W.J."/>
        </authorList>
    </citation>
    <scope>NUCLEOTIDE SEQUENCE</scope>
    <source>
        <strain evidence="5">5307AH</strain>
    </source>
</reference>
<feature type="domain" description="Anaphase-promoting complex subunit 4-like WD40" evidence="4">
    <location>
        <begin position="31"/>
        <end position="117"/>
    </location>
</feature>
<feature type="repeat" description="WD" evidence="3">
    <location>
        <begin position="20"/>
        <end position="61"/>
    </location>
</feature>
<keyword evidence="6" id="KW-1185">Reference proteome</keyword>
<dbReference type="InterPro" id="IPR001680">
    <property type="entry name" value="WD40_rpt"/>
</dbReference>
<dbReference type="SUPFAM" id="SSF50978">
    <property type="entry name" value="WD40 repeat-like"/>
    <property type="match status" value="1"/>
</dbReference>
<feature type="repeat" description="WD" evidence="3">
    <location>
        <begin position="270"/>
        <end position="295"/>
    </location>
</feature>
<dbReference type="InterPro" id="IPR036322">
    <property type="entry name" value="WD40_repeat_dom_sf"/>
</dbReference>
<sequence length="380" mass="41657">MFRSAINSITPAMAKDIELVSPPPDSVSKIAFSPTQDILAVASWDNNVRLYEVNSQGQSQAKAMYAHQAPVLDLDWSTSGQHLFSAGCDNAVQMYDISTGQNQQVAQHDAPIKCVRYLDMNGGMIATASWDKTLKYWDLRSPQPVGTVQLAGKALSMDTEGKLLVVAGGNRQIHLLNLDQPMSIWKTIESPLKWQTRVVSCFPTMPGQKPDEQAYAIGSVEGRVAIQFPFVDEIKAPKNNYSFKCHRYDIPVGSMSGTPATSGSQNVFAVNTIDFHKVHGTFCTGGSDGSLTVWDGFGRTKVKPFSLKDLNNGDSDAKPPQFGVPIVSTSFNRTQEILAYAFSYDWSKGHSGVPPAGQNTTRIMLHPVKPEEVQKKNKTR</sequence>
<dbReference type="AlphaFoldDB" id="A0AAD9FKZ5"/>
<protein>
    <submittedName>
        <fullName evidence="5">WD40-repeat-containing domain protein</fullName>
    </submittedName>
</protein>
<evidence type="ECO:0000313" key="6">
    <source>
        <dbReference type="Proteomes" id="UP001182556"/>
    </source>
</evidence>
<organism evidence="5 6">
    <name type="scientific">Papiliotrema laurentii</name>
    <name type="common">Cryptococcus laurentii</name>
    <dbReference type="NCBI Taxonomy" id="5418"/>
    <lineage>
        <taxon>Eukaryota</taxon>
        <taxon>Fungi</taxon>
        <taxon>Dikarya</taxon>
        <taxon>Basidiomycota</taxon>
        <taxon>Agaricomycotina</taxon>
        <taxon>Tremellomycetes</taxon>
        <taxon>Tremellales</taxon>
        <taxon>Rhynchogastremaceae</taxon>
        <taxon>Papiliotrema</taxon>
    </lineage>
</organism>
<name>A0AAD9FKZ5_PAPLA</name>
<evidence type="ECO:0000256" key="3">
    <source>
        <dbReference type="PROSITE-ProRule" id="PRU00221"/>
    </source>
</evidence>
<dbReference type="Gene3D" id="2.130.10.10">
    <property type="entry name" value="YVTN repeat-like/Quinoprotein amine dehydrogenase"/>
    <property type="match status" value="1"/>
</dbReference>
<dbReference type="EMBL" id="JAODAN010000007">
    <property type="protein sequence ID" value="KAK1923185.1"/>
    <property type="molecule type" value="Genomic_DNA"/>
</dbReference>
<proteinExistence type="predicted"/>
<evidence type="ECO:0000256" key="1">
    <source>
        <dbReference type="ARBA" id="ARBA00022574"/>
    </source>
</evidence>
<evidence type="ECO:0000259" key="4">
    <source>
        <dbReference type="Pfam" id="PF12894"/>
    </source>
</evidence>
<comment type="caution">
    <text evidence="5">The sequence shown here is derived from an EMBL/GenBank/DDBJ whole genome shotgun (WGS) entry which is preliminary data.</text>
</comment>
<accession>A0AAD9FKZ5</accession>
<evidence type="ECO:0000256" key="2">
    <source>
        <dbReference type="ARBA" id="ARBA00022737"/>
    </source>
</evidence>
<feature type="repeat" description="WD" evidence="3">
    <location>
        <begin position="64"/>
        <end position="105"/>
    </location>
</feature>
<keyword evidence="2" id="KW-0677">Repeat</keyword>
<dbReference type="PROSITE" id="PS50294">
    <property type="entry name" value="WD_REPEATS_REGION"/>
    <property type="match status" value="2"/>
</dbReference>